<evidence type="ECO:0000313" key="2">
    <source>
        <dbReference type="Proteomes" id="UP001500212"/>
    </source>
</evidence>
<comment type="caution">
    <text evidence="1">The sequence shown here is derived from an EMBL/GenBank/DDBJ whole genome shotgun (WGS) entry which is preliminary data.</text>
</comment>
<organism evidence="1 2">
    <name type="scientific">Actinoallomurus liliacearum</name>
    <dbReference type="NCBI Taxonomy" id="1080073"/>
    <lineage>
        <taxon>Bacteria</taxon>
        <taxon>Bacillati</taxon>
        <taxon>Actinomycetota</taxon>
        <taxon>Actinomycetes</taxon>
        <taxon>Streptosporangiales</taxon>
        <taxon>Thermomonosporaceae</taxon>
        <taxon>Actinoallomurus</taxon>
    </lineage>
</organism>
<sequence length="130" mass="14253">MAGKPENGDVVVSGYFDSTLTGVRKPEVPKGEFSRPVRISARETMSKFEGSSRCRKPKHTIGSRRIFLMDDQITEGILRTNDLPPATGTSVWKCVLIPDRLGAGWGECPADAGQVHDPYDTVLYDAVEVD</sequence>
<protein>
    <submittedName>
        <fullName evidence="1">Uncharacterized protein</fullName>
    </submittedName>
</protein>
<accession>A0ABP8TXV7</accession>
<reference evidence="2" key="1">
    <citation type="journal article" date="2019" name="Int. J. Syst. Evol. Microbiol.">
        <title>The Global Catalogue of Microorganisms (GCM) 10K type strain sequencing project: providing services to taxonomists for standard genome sequencing and annotation.</title>
        <authorList>
            <consortium name="The Broad Institute Genomics Platform"/>
            <consortium name="The Broad Institute Genome Sequencing Center for Infectious Disease"/>
            <person name="Wu L."/>
            <person name="Ma J."/>
        </authorList>
    </citation>
    <scope>NUCLEOTIDE SEQUENCE [LARGE SCALE GENOMIC DNA]</scope>
    <source>
        <strain evidence="2">JCM 17938</strain>
    </source>
</reference>
<dbReference type="EMBL" id="BAABHJ010000040">
    <property type="protein sequence ID" value="GAA4619146.1"/>
    <property type="molecule type" value="Genomic_DNA"/>
</dbReference>
<gene>
    <name evidence="1" type="ORF">GCM10023195_86460</name>
</gene>
<dbReference type="Proteomes" id="UP001500212">
    <property type="component" value="Unassembled WGS sequence"/>
</dbReference>
<name>A0ABP8TXV7_9ACTN</name>
<evidence type="ECO:0000313" key="1">
    <source>
        <dbReference type="EMBL" id="GAA4619146.1"/>
    </source>
</evidence>
<proteinExistence type="predicted"/>
<keyword evidence="2" id="KW-1185">Reference proteome</keyword>